<sequence length="508" mass="57046">MPHYDVIIGLEIHTELKTNTKMFCSCANNNNARANFNTCPICLGHPGTLPNLNEKAVELGCLLALALNCKINQQSKFDRKNYFYPDLPKGYQISQYDQPLAWGGFLNISPNHDILLTRLHLEEDTGKLVHTTLGAKMDYNRAGVPLLELVTEPLIKSAEEAKLFAQKLQQLLRYLNISDADMEKGLMRCEANVSLQTPGRWHYNNGLIEPTGDEPLNHKVEVKNINSFKALESAINFEITRQTKALEAGQNIKAQTRGWDEKIKGTKAQRRKETSADYRYFPEPDLPPLDLDDSFISRAKQLVIELPADKHRRFAIEYGLPANDIELLINQTTIADYFENVVSELRAWIIAEGDTWERQNALLSKTASNWLNTELNKLLNSANLSIQACPITPENFAELVKLIYKKQINSSAGQTIMAEIFKTGGEPKSVMRQLGLEQLDDTLTIKTLVEQVLKENPSQAEEFKTGKIALSKFFVGKVMALSGGKANPVLVEKIINLCSTTLKQNTSE</sequence>
<dbReference type="InterPro" id="IPR006075">
    <property type="entry name" value="Asn/Gln-tRNA_Trfase_suB/E_cat"/>
</dbReference>
<dbReference type="NCBIfam" id="TIGR00133">
    <property type="entry name" value="gatB"/>
    <property type="match status" value="1"/>
</dbReference>
<organism evidence="12 13">
    <name type="scientific">Candidatus Falkowbacteria bacterium CG10_big_fil_rev_8_21_14_0_10_37_14</name>
    <dbReference type="NCBI Taxonomy" id="1974561"/>
    <lineage>
        <taxon>Bacteria</taxon>
        <taxon>Candidatus Falkowiibacteriota</taxon>
    </lineage>
</organism>
<dbReference type="SMART" id="SM00845">
    <property type="entry name" value="GatB_Yqey"/>
    <property type="match status" value="1"/>
</dbReference>
<dbReference type="NCBIfam" id="NF004012">
    <property type="entry name" value="PRK05477.1-2"/>
    <property type="match status" value="1"/>
</dbReference>
<reference evidence="13" key="1">
    <citation type="submission" date="2017-09" db="EMBL/GenBank/DDBJ databases">
        <title>Depth-based differentiation of microbial function through sediment-hosted aquifers and enrichment of novel symbionts in the deep terrestrial subsurface.</title>
        <authorList>
            <person name="Probst A.J."/>
            <person name="Ladd B."/>
            <person name="Jarett J.K."/>
            <person name="Geller-Mcgrath D.E."/>
            <person name="Sieber C.M.K."/>
            <person name="Emerson J.B."/>
            <person name="Anantharaman K."/>
            <person name="Thomas B.C."/>
            <person name="Malmstrom R."/>
            <person name="Stieglmeier M."/>
            <person name="Klingl A."/>
            <person name="Woyke T."/>
            <person name="Ryan C.M."/>
            <person name="Banfield J.F."/>
        </authorList>
    </citation>
    <scope>NUCLEOTIDE SEQUENCE [LARGE SCALE GENOMIC DNA]</scope>
</reference>
<keyword evidence="12" id="KW-0808">Transferase</keyword>
<comment type="similarity">
    <text evidence="1 10">Belongs to the GatB/GatE family. GatB subfamily.</text>
</comment>
<comment type="subunit">
    <text evidence="2 10">Heterotrimer of A, B and C subunits.</text>
</comment>
<evidence type="ECO:0000256" key="1">
    <source>
        <dbReference type="ARBA" id="ARBA00005306"/>
    </source>
</evidence>
<keyword evidence="4 10" id="KW-0547">Nucleotide-binding</keyword>
<comment type="catalytic activity">
    <reaction evidence="8 10">
        <text>L-aspartyl-tRNA(Asn) + L-glutamine + ATP + H2O = L-asparaginyl-tRNA(Asn) + L-glutamate + ADP + phosphate + 2 H(+)</text>
        <dbReference type="Rhea" id="RHEA:14513"/>
        <dbReference type="Rhea" id="RHEA-COMP:9674"/>
        <dbReference type="Rhea" id="RHEA-COMP:9677"/>
        <dbReference type="ChEBI" id="CHEBI:15377"/>
        <dbReference type="ChEBI" id="CHEBI:15378"/>
        <dbReference type="ChEBI" id="CHEBI:29985"/>
        <dbReference type="ChEBI" id="CHEBI:30616"/>
        <dbReference type="ChEBI" id="CHEBI:43474"/>
        <dbReference type="ChEBI" id="CHEBI:58359"/>
        <dbReference type="ChEBI" id="CHEBI:78515"/>
        <dbReference type="ChEBI" id="CHEBI:78516"/>
        <dbReference type="ChEBI" id="CHEBI:456216"/>
    </reaction>
</comment>
<keyword evidence="6 10" id="KW-0648">Protein biosynthesis</keyword>
<keyword evidence="5 10" id="KW-0067">ATP-binding</keyword>
<evidence type="ECO:0000313" key="12">
    <source>
        <dbReference type="EMBL" id="PIT95797.1"/>
    </source>
</evidence>
<evidence type="ECO:0000256" key="9">
    <source>
        <dbReference type="ARBA" id="ARBA00047913"/>
    </source>
</evidence>
<evidence type="ECO:0000256" key="10">
    <source>
        <dbReference type="HAMAP-Rule" id="MF_00121"/>
    </source>
</evidence>
<dbReference type="GO" id="GO:0005524">
    <property type="term" value="F:ATP binding"/>
    <property type="evidence" value="ECO:0007669"/>
    <property type="project" value="UniProtKB-KW"/>
</dbReference>
<dbReference type="GO" id="GO:0016740">
    <property type="term" value="F:transferase activity"/>
    <property type="evidence" value="ECO:0007669"/>
    <property type="project" value="UniProtKB-KW"/>
</dbReference>
<evidence type="ECO:0000259" key="11">
    <source>
        <dbReference type="SMART" id="SM00845"/>
    </source>
</evidence>
<dbReference type="InterPro" id="IPR014746">
    <property type="entry name" value="Gln_synth/guanido_kin_cat_dom"/>
</dbReference>
<dbReference type="HAMAP" id="MF_00121">
    <property type="entry name" value="GatB"/>
    <property type="match status" value="1"/>
</dbReference>
<accession>A0A2M6WSL3</accession>
<dbReference type="Pfam" id="PF02934">
    <property type="entry name" value="GatB_N"/>
    <property type="match status" value="1"/>
</dbReference>
<evidence type="ECO:0000313" key="13">
    <source>
        <dbReference type="Proteomes" id="UP000228533"/>
    </source>
</evidence>
<dbReference type="EC" id="6.3.5.-" evidence="10"/>
<comment type="function">
    <text evidence="7 10">Allows the formation of correctly charged Asn-tRNA(Asn) or Gln-tRNA(Gln) through the transamidation of misacylated Asp-tRNA(Asn) or Glu-tRNA(Gln) in organisms which lack either or both of asparaginyl-tRNA or glutaminyl-tRNA synthetases. The reaction takes place in the presence of glutamine and ATP through an activated phospho-Asp-tRNA(Asn) or phospho-Glu-tRNA(Gln).</text>
</comment>
<dbReference type="EMBL" id="PFAM01000023">
    <property type="protein sequence ID" value="PIT95797.1"/>
    <property type="molecule type" value="Genomic_DNA"/>
</dbReference>
<gene>
    <name evidence="10" type="primary">gatB</name>
    <name evidence="12" type="ORF">COT94_04400</name>
</gene>
<dbReference type="PROSITE" id="PS01234">
    <property type="entry name" value="GATB"/>
    <property type="match status" value="1"/>
</dbReference>
<dbReference type="InterPro" id="IPR017959">
    <property type="entry name" value="Asn/Gln-tRNA_amidoTrfase_suB/E"/>
</dbReference>
<evidence type="ECO:0000256" key="5">
    <source>
        <dbReference type="ARBA" id="ARBA00022840"/>
    </source>
</evidence>
<evidence type="ECO:0000256" key="3">
    <source>
        <dbReference type="ARBA" id="ARBA00022598"/>
    </source>
</evidence>
<protein>
    <recommendedName>
        <fullName evidence="10">Aspartyl/glutamyl-tRNA(Asn/Gln) amidotransferase subunit B</fullName>
        <shortName evidence="10">Asp/Glu-ADT subunit B</shortName>
        <ecNumber evidence="10">6.3.5.-</ecNumber>
    </recommendedName>
</protein>
<keyword evidence="3 10" id="KW-0436">Ligase</keyword>
<dbReference type="InterPro" id="IPR023168">
    <property type="entry name" value="GatB_Yqey_C_2"/>
</dbReference>
<dbReference type="Pfam" id="PF02637">
    <property type="entry name" value="GatB_Yqey"/>
    <property type="match status" value="1"/>
</dbReference>
<evidence type="ECO:0000256" key="7">
    <source>
        <dbReference type="ARBA" id="ARBA00024799"/>
    </source>
</evidence>
<dbReference type="InterPro" id="IPR004413">
    <property type="entry name" value="GatB"/>
</dbReference>
<dbReference type="NCBIfam" id="NF004014">
    <property type="entry name" value="PRK05477.1-4"/>
    <property type="match status" value="1"/>
</dbReference>
<dbReference type="InterPro" id="IPR003789">
    <property type="entry name" value="Asn/Gln_tRNA_amidoTrase-B-like"/>
</dbReference>
<dbReference type="PANTHER" id="PTHR11659">
    <property type="entry name" value="GLUTAMYL-TRNA GLN AMIDOTRANSFERASE SUBUNIT B MITOCHONDRIAL AND PROKARYOTIC PET112-RELATED"/>
    <property type="match status" value="1"/>
</dbReference>
<dbReference type="InterPro" id="IPR017958">
    <property type="entry name" value="Gln-tRNA_amidoTrfase_suB_CS"/>
</dbReference>
<evidence type="ECO:0000256" key="8">
    <source>
        <dbReference type="ARBA" id="ARBA00047380"/>
    </source>
</evidence>
<dbReference type="InterPro" id="IPR018027">
    <property type="entry name" value="Asn/Gln_amidotransferase"/>
</dbReference>
<dbReference type="SUPFAM" id="SSF55931">
    <property type="entry name" value="Glutamine synthetase/guanido kinase"/>
    <property type="match status" value="1"/>
</dbReference>
<proteinExistence type="inferred from homology"/>
<evidence type="ECO:0000256" key="2">
    <source>
        <dbReference type="ARBA" id="ARBA00011123"/>
    </source>
</evidence>
<dbReference type="Proteomes" id="UP000228533">
    <property type="component" value="Unassembled WGS sequence"/>
</dbReference>
<dbReference type="AlphaFoldDB" id="A0A2M6WSL3"/>
<dbReference type="GO" id="GO:0006412">
    <property type="term" value="P:translation"/>
    <property type="evidence" value="ECO:0007669"/>
    <property type="project" value="UniProtKB-UniRule"/>
</dbReference>
<comment type="catalytic activity">
    <reaction evidence="9 10">
        <text>L-glutamyl-tRNA(Gln) + L-glutamine + ATP + H2O = L-glutaminyl-tRNA(Gln) + L-glutamate + ADP + phosphate + H(+)</text>
        <dbReference type="Rhea" id="RHEA:17521"/>
        <dbReference type="Rhea" id="RHEA-COMP:9681"/>
        <dbReference type="Rhea" id="RHEA-COMP:9684"/>
        <dbReference type="ChEBI" id="CHEBI:15377"/>
        <dbReference type="ChEBI" id="CHEBI:15378"/>
        <dbReference type="ChEBI" id="CHEBI:29985"/>
        <dbReference type="ChEBI" id="CHEBI:30616"/>
        <dbReference type="ChEBI" id="CHEBI:43474"/>
        <dbReference type="ChEBI" id="CHEBI:58359"/>
        <dbReference type="ChEBI" id="CHEBI:78520"/>
        <dbReference type="ChEBI" id="CHEBI:78521"/>
        <dbReference type="ChEBI" id="CHEBI:456216"/>
    </reaction>
</comment>
<comment type="caution">
    <text evidence="12">The sequence shown here is derived from an EMBL/GenBank/DDBJ whole genome shotgun (WGS) entry which is preliminary data.</text>
</comment>
<dbReference type="SUPFAM" id="SSF89095">
    <property type="entry name" value="GatB/YqeY motif"/>
    <property type="match status" value="1"/>
</dbReference>
<feature type="domain" description="Asn/Gln amidotransferase" evidence="11">
    <location>
        <begin position="336"/>
        <end position="498"/>
    </location>
</feature>
<evidence type="ECO:0000256" key="6">
    <source>
        <dbReference type="ARBA" id="ARBA00022917"/>
    </source>
</evidence>
<dbReference type="GO" id="GO:0050566">
    <property type="term" value="F:asparaginyl-tRNA synthase (glutamine-hydrolyzing) activity"/>
    <property type="evidence" value="ECO:0007669"/>
    <property type="project" value="RHEA"/>
</dbReference>
<dbReference type="Gene3D" id="1.10.10.410">
    <property type="match status" value="1"/>
</dbReference>
<evidence type="ECO:0000256" key="4">
    <source>
        <dbReference type="ARBA" id="ARBA00022741"/>
    </source>
</evidence>
<dbReference type="GO" id="GO:0050567">
    <property type="term" value="F:glutaminyl-tRNA synthase (glutamine-hydrolyzing) activity"/>
    <property type="evidence" value="ECO:0007669"/>
    <property type="project" value="UniProtKB-UniRule"/>
</dbReference>
<name>A0A2M6WSL3_9BACT</name>